<proteinExistence type="inferred from homology"/>
<comment type="subcellular location">
    <subcellularLocation>
        <location evidence="1 6">Nucleus</location>
    </subcellularLocation>
</comment>
<comment type="similarity">
    <text evidence="2 6">Belongs to the Mediator complex subunit 11 family.</text>
</comment>
<keyword evidence="8" id="KW-1185">Reference proteome</keyword>
<feature type="compositionally biased region" description="Polar residues" evidence="7">
    <location>
        <begin position="78"/>
        <end position="88"/>
    </location>
</feature>
<evidence type="ECO:0000256" key="2">
    <source>
        <dbReference type="ARBA" id="ARBA00008186"/>
    </source>
</evidence>
<name>A0A915KDD4_ROMCU</name>
<evidence type="ECO:0000313" key="8">
    <source>
        <dbReference type="Proteomes" id="UP000887565"/>
    </source>
</evidence>
<dbReference type="Proteomes" id="UP000887565">
    <property type="component" value="Unplaced"/>
</dbReference>
<feature type="region of interest" description="Disordered" evidence="7">
    <location>
        <begin position="78"/>
        <end position="104"/>
    </location>
</feature>
<accession>A0A915KDD4</accession>
<dbReference type="GO" id="GO:0003712">
    <property type="term" value="F:transcription coregulator activity"/>
    <property type="evidence" value="ECO:0007669"/>
    <property type="project" value="InterPro"/>
</dbReference>
<evidence type="ECO:0000256" key="4">
    <source>
        <dbReference type="ARBA" id="ARBA00023242"/>
    </source>
</evidence>
<evidence type="ECO:0000256" key="7">
    <source>
        <dbReference type="SAM" id="MobiDB-lite"/>
    </source>
</evidence>
<keyword evidence="6" id="KW-0805">Transcription regulation</keyword>
<keyword evidence="6" id="KW-0804">Transcription</keyword>
<comment type="subunit">
    <text evidence="6">Component of the Mediator complex.</text>
</comment>
<reference evidence="9" key="1">
    <citation type="submission" date="2022-11" db="UniProtKB">
        <authorList>
            <consortium name="WormBaseParasite"/>
        </authorList>
    </citation>
    <scope>IDENTIFICATION</scope>
</reference>
<keyword evidence="4 6" id="KW-0539">Nucleus</keyword>
<evidence type="ECO:0000256" key="6">
    <source>
        <dbReference type="RuleBase" id="RU364147"/>
    </source>
</evidence>
<sequence length="104" mass="11527">MISTHYIYMPYGKVENQTQDFLKKIKSVETGISSQINYLNQVGIGAPHEGAAYGAIRDRQATVDRVAYLCGVVSSAPSMQNPGSSTFLPSILKNEQRQQEPMQF</sequence>
<dbReference type="GO" id="GO:0016592">
    <property type="term" value="C:mediator complex"/>
    <property type="evidence" value="ECO:0007669"/>
    <property type="project" value="InterPro"/>
</dbReference>
<keyword evidence="6" id="KW-0010">Activator</keyword>
<dbReference type="AlphaFoldDB" id="A0A915KDD4"/>
<dbReference type="GO" id="GO:0006357">
    <property type="term" value="P:regulation of transcription by RNA polymerase II"/>
    <property type="evidence" value="ECO:0007669"/>
    <property type="project" value="InterPro"/>
</dbReference>
<dbReference type="InterPro" id="IPR019404">
    <property type="entry name" value="Mediator_Med11"/>
</dbReference>
<gene>
    <name evidence="6" type="primary">MED11</name>
</gene>
<organism evidence="8 9">
    <name type="scientific">Romanomermis culicivorax</name>
    <name type="common">Nematode worm</name>
    <dbReference type="NCBI Taxonomy" id="13658"/>
    <lineage>
        <taxon>Eukaryota</taxon>
        <taxon>Metazoa</taxon>
        <taxon>Ecdysozoa</taxon>
        <taxon>Nematoda</taxon>
        <taxon>Enoplea</taxon>
        <taxon>Dorylaimia</taxon>
        <taxon>Mermithida</taxon>
        <taxon>Mermithoidea</taxon>
        <taxon>Mermithidae</taxon>
        <taxon>Romanomermis</taxon>
    </lineage>
</organism>
<evidence type="ECO:0000313" key="9">
    <source>
        <dbReference type="WBParaSite" id="nRc.2.0.1.t36722-RA"/>
    </source>
</evidence>
<dbReference type="Pfam" id="PF10280">
    <property type="entry name" value="Med11"/>
    <property type="match status" value="1"/>
</dbReference>
<comment type="function">
    <text evidence="6">Component of the Mediator complex, a coactivator involved in the regulated transcription of nearly all RNA polymerase II-dependent genes. Mediator functions as a bridge to convey information from gene-specific regulatory proteins to the basal RNA polymerase II transcription machinery. Mediator is recruited to promoters by direct interactions with regulatory proteins and serves as a scaffold for the assembly of a functional pre-initiation complex with RNA polymerase II and the general transcription factors.</text>
</comment>
<protein>
    <recommendedName>
        <fullName evidence="3 6">Mediator of RNA polymerase II transcription subunit 11</fullName>
    </recommendedName>
    <alternativeName>
        <fullName evidence="5 6">Mediator complex subunit 11</fullName>
    </alternativeName>
</protein>
<dbReference type="WBParaSite" id="nRc.2.0.1.t36722-RA">
    <property type="protein sequence ID" value="nRc.2.0.1.t36722-RA"/>
    <property type="gene ID" value="nRc.2.0.1.g36722"/>
</dbReference>
<evidence type="ECO:0000256" key="5">
    <source>
        <dbReference type="ARBA" id="ARBA00032011"/>
    </source>
</evidence>
<evidence type="ECO:0000256" key="1">
    <source>
        <dbReference type="ARBA" id="ARBA00004123"/>
    </source>
</evidence>
<evidence type="ECO:0000256" key="3">
    <source>
        <dbReference type="ARBA" id="ARBA00019621"/>
    </source>
</evidence>